<organism evidence="4 5">
    <name type="scientific">Mesobacillus boroniphilus JCM 21738</name>
    <dbReference type="NCBI Taxonomy" id="1294265"/>
    <lineage>
        <taxon>Bacteria</taxon>
        <taxon>Bacillati</taxon>
        <taxon>Bacillota</taxon>
        <taxon>Bacilli</taxon>
        <taxon>Bacillales</taxon>
        <taxon>Bacillaceae</taxon>
        <taxon>Mesobacillus</taxon>
    </lineage>
</organism>
<dbReference type="InterPro" id="IPR049730">
    <property type="entry name" value="SNF2/RAD54-like_C"/>
</dbReference>
<evidence type="ECO:0000313" key="4">
    <source>
        <dbReference type="EMBL" id="GAE47316.1"/>
    </source>
</evidence>
<dbReference type="GO" id="GO:0016787">
    <property type="term" value="F:hydrolase activity"/>
    <property type="evidence" value="ECO:0007669"/>
    <property type="project" value="UniProtKB-KW"/>
</dbReference>
<dbReference type="Pfam" id="PF00271">
    <property type="entry name" value="Helicase_C"/>
    <property type="match status" value="1"/>
</dbReference>
<comment type="caution">
    <text evidence="4">The sequence shown here is derived from an EMBL/GenBank/DDBJ whole genome shotgun (WGS) entry which is preliminary data.</text>
</comment>
<dbReference type="eggNOG" id="COG0553">
    <property type="taxonomic scope" value="Bacteria"/>
</dbReference>
<dbReference type="PANTHER" id="PTHR10799">
    <property type="entry name" value="SNF2/RAD54 HELICASE FAMILY"/>
    <property type="match status" value="1"/>
</dbReference>
<dbReference type="GO" id="GO:0005524">
    <property type="term" value="F:ATP binding"/>
    <property type="evidence" value="ECO:0007669"/>
    <property type="project" value="InterPro"/>
</dbReference>
<proteinExistence type="predicted"/>
<dbReference type="AlphaFoldDB" id="W4RSN0"/>
<feature type="domain" description="Helicase C-terminal" evidence="3">
    <location>
        <begin position="224"/>
        <end position="381"/>
    </location>
</feature>
<reference evidence="4 5" key="1">
    <citation type="submission" date="2013-12" db="EMBL/GenBank/DDBJ databases">
        <title>NBRP : Genome information of microbial organism related human and environment.</title>
        <authorList>
            <person name="Hattori M."/>
            <person name="Oshima K."/>
            <person name="Inaba H."/>
            <person name="Suda W."/>
            <person name="Sakamoto M."/>
            <person name="Iino T."/>
            <person name="Kitahara M."/>
            <person name="Oshida Y."/>
            <person name="Iida T."/>
            <person name="Kudo T."/>
            <person name="Itoh T."/>
            <person name="Ahmed I."/>
            <person name="Ohkuma M."/>
        </authorList>
    </citation>
    <scope>NUCLEOTIDE SEQUENCE [LARGE SCALE GENOMIC DNA]</scope>
    <source>
        <strain evidence="4 5">JCM 21738</strain>
    </source>
</reference>
<keyword evidence="1" id="KW-0378">Hydrolase</keyword>
<dbReference type="GO" id="GO:0004386">
    <property type="term" value="F:helicase activity"/>
    <property type="evidence" value="ECO:0007669"/>
    <property type="project" value="UniProtKB-KW"/>
</dbReference>
<protein>
    <submittedName>
        <fullName evidence="4">DNA/RNA helicases</fullName>
    </submittedName>
</protein>
<dbReference type="EMBL" id="BAUW01000072">
    <property type="protein sequence ID" value="GAE47316.1"/>
    <property type="molecule type" value="Genomic_DNA"/>
</dbReference>
<keyword evidence="4" id="KW-0547">Nucleotide-binding</keyword>
<evidence type="ECO:0000313" key="5">
    <source>
        <dbReference type="Proteomes" id="UP000018949"/>
    </source>
</evidence>
<sequence>MYNWKNEFHKFAPSLKVAVMVGSPQERAGMMREGASLDVWITSYPTLRQDIEQYALQEFRTLILDEAQMIKNYATKAAKAVREVRSGTRFALSGTPIENSIDELWSIFQTIMPDFFPNQKAFRQLSPEKVARMVSPFILRRVKKDVLKELPDKIESVNYSELTKQQKELYLAYLGRIQAEAKESLEGEGFQKSRIKILAGLTRLRQLCCHPSLFLENYQGESGKLQQLMEIVCNAVENGRRLLIFSQFTSMLSIISDHLNKEELNFFYLDGRTASKERVRMVERFNQGEADIFLISLKAGNTGLNLTGADTVILYDLWWNPAVEEQAAGRAHRMGQKNVVQVIRLITQGTIEEKIYELQQSKRELIETVIEHGDQALAKITEKDIREILNI</sequence>
<dbReference type="InterPro" id="IPR014001">
    <property type="entry name" value="Helicase_ATP-bd"/>
</dbReference>
<dbReference type="SMART" id="SM00490">
    <property type="entry name" value="HELICc"/>
    <property type="match status" value="1"/>
</dbReference>
<feature type="domain" description="Helicase ATP-binding" evidence="2">
    <location>
        <begin position="1"/>
        <end position="114"/>
    </location>
</feature>
<dbReference type="InterPro" id="IPR001650">
    <property type="entry name" value="Helicase_C-like"/>
</dbReference>
<name>W4RSN0_9BACI</name>
<dbReference type="SUPFAM" id="SSF52540">
    <property type="entry name" value="P-loop containing nucleoside triphosphate hydrolases"/>
    <property type="match status" value="2"/>
</dbReference>
<dbReference type="Pfam" id="PF00176">
    <property type="entry name" value="SNF2-rel_dom"/>
    <property type="match status" value="1"/>
</dbReference>
<dbReference type="InterPro" id="IPR000330">
    <property type="entry name" value="SNF2_N"/>
</dbReference>
<evidence type="ECO:0000256" key="1">
    <source>
        <dbReference type="ARBA" id="ARBA00022801"/>
    </source>
</evidence>
<dbReference type="FunFam" id="3.40.50.300:FF:000533">
    <property type="entry name" value="Helicase, Snf2 family"/>
    <property type="match status" value="1"/>
</dbReference>
<gene>
    <name evidence="4" type="ORF">JCM21738_4283</name>
</gene>
<dbReference type="Proteomes" id="UP000018949">
    <property type="component" value="Unassembled WGS sequence"/>
</dbReference>
<dbReference type="Gene3D" id="3.40.50.300">
    <property type="entry name" value="P-loop containing nucleotide triphosphate hydrolases"/>
    <property type="match status" value="1"/>
</dbReference>
<evidence type="ECO:0000259" key="3">
    <source>
        <dbReference type="PROSITE" id="PS51194"/>
    </source>
</evidence>
<dbReference type="InterPro" id="IPR027417">
    <property type="entry name" value="P-loop_NTPase"/>
</dbReference>
<dbReference type="PROSITE" id="PS51194">
    <property type="entry name" value="HELICASE_CTER"/>
    <property type="match status" value="1"/>
</dbReference>
<evidence type="ECO:0000259" key="2">
    <source>
        <dbReference type="PROSITE" id="PS51192"/>
    </source>
</evidence>
<keyword evidence="5" id="KW-1185">Reference proteome</keyword>
<keyword evidence="4" id="KW-0347">Helicase</keyword>
<dbReference type="InterPro" id="IPR038718">
    <property type="entry name" value="SNF2-like_sf"/>
</dbReference>
<keyword evidence="4" id="KW-0067">ATP-binding</keyword>
<accession>W4RSN0</accession>
<dbReference type="PROSITE" id="PS51192">
    <property type="entry name" value="HELICASE_ATP_BIND_1"/>
    <property type="match status" value="1"/>
</dbReference>
<dbReference type="CDD" id="cd18793">
    <property type="entry name" value="SF2_C_SNF"/>
    <property type="match status" value="1"/>
</dbReference>
<dbReference type="Gene3D" id="3.40.50.10810">
    <property type="entry name" value="Tandem AAA-ATPase domain"/>
    <property type="match status" value="1"/>
</dbReference>